<organism evidence="2 3">
    <name type="scientific">Halococcus hamelinensis 100A6</name>
    <dbReference type="NCBI Taxonomy" id="1132509"/>
    <lineage>
        <taxon>Archaea</taxon>
        <taxon>Methanobacteriati</taxon>
        <taxon>Methanobacteriota</taxon>
        <taxon>Stenosarchaea group</taxon>
        <taxon>Halobacteria</taxon>
        <taxon>Halobacteriales</taxon>
        <taxon>Halococcaceae</taxon>
        <taxon>Halococcus</taxon>
    </lineage>
</organism>
<proteinExistence type="predicted"/>
<keyword evidence="3" id="KW-1185">Reference proteome</keyword>
<gene>
    <name evidence="2" type="ORF">C447_12355</name>
</gene>
<feature type="transmembrane region" description="Helical" evidence="1">
    <location>
        <begin position="71"/>
        <end position="89"/>
    </location>
</feature>
<reference evidence="2 3" key="1">
    <citation type="journal article" date="2014" name="PLoS Genet.">
        <title>Phylogenetically driven sequencing of extremely halophilic archaea reveals strategies for static and dynamic osmo-response.</title>
        <authorList>
            <person name="Becker E.A."/>
            <person name="Seitzer P.M."/>
            <person name="Tritt A."/>
            <person name="Larsen D."/>
            <person name="Krusor M."/>
            <person name="Yao A.I."/>
            <person name="Wu D."/>
            <person name="Madern D."/>
            <person name="Eisen J.A."/>
            <person name="Darling A.E."/>
            <person name="Facciotti M.T."/>
        </authorList>
    </citation>
    <scope>NUCLEOTIDE SEQUENCE [LARGE SCALE GENOMIC DNA]</scope>
    <source>
        <strain evidence="2 3">100A6</strain>
    </source>
</reference>
<evidence type="ECO:0000313" key="2">
    <source>
        <dbReference type="EMBL" id="EMA37765.1"/>
    </source>
</evidence>
<sequence length="147" mass="15894">MFGLTNALTVVGYLLRDRIRLSTLFLVVSFGLVSIIPVYGLALGSLKRRTGLALALVVSWGLFFVGDRADLLGGAGLLVCVALVVHETVQRGELDFSMYFMQTGAVMVSVMVGVGVFILFNGAVPWFGVWVLWKWSTFVLSIGGFGL</sequence>
<accession>M0M056</accession>
<feature type="transmembrane region" description="Helical" evidence="1">
    <location>
        <begin position="96"/>
        <end position="120"/>
    </location>
</feature>
<comment type="caution">
    <text evidence="2">The sequence shown here is derived from an EMBL/GenBank/DDBJ whole genome shotgun (WGS) entry which is preliminary data.</text>
</comment>
<evidence type="ECO:0000256" key="1">
    <source>
        <dbReference type="SAM" id="Phobius"/>
    </source>
</evidence>
<dbReference type="RefSeq" id="WP_007694299.1">
    <property type="nucleotide sequence ID" value="NZ_AJRK01000020.1"/>
</dbReference>
<keyword evidence="1" id="KW-0812">Transmembrane</keyword>
<evidence type="ECO:0000313" key="3">
    <source>
        <dbReference type="Proteomes" id="UP000011566"/>
    </source>
</evidence>
<keyword evidence="1" id="KW-0472">Membrane</keyword>
<dbReference type="AlphaFoldDB" id="M0M056"/>
<dbReference type="Proteomes" id="UP000011566">
    <property type="component" value="Unassembled WGS sequence"/>
</dbReference>
<name>M0M056_9EURY</name>
<dbReference type="EMBL" id="AOMB01000033">
    <property type="protein sequence ID" value="EMA37765.1"/>
    <property type="molecule type" value="Genomic_DNA"/>
</dbReference>
<dbReference type="PATRIC" id="fig|1132509.6.peg.2834"/>
<feature type="transmembrane region" description="Helical" evidence="1">
    <location>
        <begin position="20"/>
        <end position="42"/>
    </location>
</feature>
<protein>
    <submittedName>
        <fullName evidence="2">Uncharacterized protein</fullName>
    </submittedName>
</protein>
<keyword evidence="1" id="KW-1133">Transmembrane helix</keyword>